<dbReference type="OrthoDB" id="5330858at2759"/>
<dbReference type="EMBL" id="PDNB01000041">
    <property type="protein sequence ID" value="PGH13857.1"/>
    <property type="molecule type" value="Genomic_DNA"/>
</dbReference>
<evidence type="ECO:0000313" key="3">
    <source>
        <dbReference type="EMBL" id="PGH13857.1"/>
    </source>
</evidence>
<dbReference type="AlphaFoldDB" id="A0A2B7XZF9"/>
<evidence type="ECO:0000256" key="1">
    <source>
        <dbReference type="SAM" id="MobiDB-lite"/>
    </source>
</evidence>
<feature type="domain" description="Utp8 beta-propeller" evidence="2">
    <location>
        <begin position="23"/>
        <end position="377"/>
    </location>
</feature>
<gene>
    <name evidence="3" type="ORF">AJ79_03425</name>
</gene>
<comment type="caution">
    <text evidence="3">The sequence shown here is derived from an EMBL/GenBank/DDBJ whole genome shotgun (WGS) entry which is preliminary data.</text>
</comment>
<evidence type="ECO:0000313" key="4">
    <source>
        <dbReference type="Proteomes" id="UP000223968"/>
    </source>
</evidence>
<organism evidence="3 4">
    <name type="scientific">Helicocarpus griseus UAMH5409</name>
    <dbReference type="NCBI Taxonomy" id="1447875"/>
    <lineage>
        <taxon>Eukaryota</taxon>
        <taxon>Fungi</taxon>
        <taxon>Dikarya</taxon>
        <taxon>Ascomycota</taxon>
        <taxon>Pezizomycotina</taxon>
        <taxon>Eurotiomycetes</taxon>
        <taxon>Eurotiomycetidae</taxon>
        <taxon>Onygenales</taxon>
        <taxon>Ajellomycetaceae</taxon>
        <taxon>Helicocarpus</taxon>
    </lineage>
</organism>
<keyword evidence="4" id="KW-1185">Reference proteome</keyword>
<evidence type="ECO:0000259" key="2">
    <source>
        <dbReference type="Pfam" id="PF10395"/>
    </source>
</evidence>
<protein>
    <recommendedName>
        <fullName evidence="2">Utp8 beta-propeller domain-containing protein</fullName>
    </recommendedName>
</protein>
<dbReference type="Pfam" id="PF10395">
    <property type="entry name" value="Utp8_b_propeller"/>
    <property type="match status" value="1"/>
</dbReference>
<feature type="region of interest" description="Disordered" evidence="1">
    <location>
        <begin position="658"/>
        <end position="682"/>
    </location>
</feature>
<name>A0A2B7XZF9_9EURO</name>
<proteinExistence type="predicted"/>
<dbReference type="InterPro" id="IPR018843">
    <property type="entry name" value="Utp8_b-prop"/>
</dbReference>
<reference evidence="3 4" key="1">
    <citation type="submission" date="2017-10" db="EMBL/GenBank/DDBJ databases">
        <title>Comparative genomics in systemic dimorphic fungi from Ajellomycetaceae.</title>
        <authorList>
            <person name="Munoz J.F."/>
            <person name="Mcewen J.G."/>
            <person name="Clay O.K."/>
            <person name="Cuomo C.A."/>
        </authorList>
    </citation>
    <scope>NUCLEOTIDE SEQUENCE [LARGE SCALE GENOMIC DNA]</scope>
    <source>
        <strain evidence="3 4">UAMH5409</strain>
    </source>
</reference>
<dbReference type="STRING" id="1447875.A0A2B7XZF9"/>
<sequence length="976" mass="105875">MELQAPSILAHLPRPLGASAGKCQVGEVHGVEGSKKRKRYEVAVAIDGESVNIYNVQFPKLLTSYAVPPQSSFSCPPCSVRQKSAQKNSIARRQTYCAIEQPENQVQCFLDESTTGTHNALNITNTTFKLKDSNSPVVFIGIVPTSLETGEQRDPFDVLAVHKDGRIRRLSPDLQTQKWNVLPNTGAEDSTKYEVQASFLVGFEDARKSLFKRRQDIVATVLGDELGAEAATSVIVLISRPSQRETLLPSDIKVDVFSVSSRAAEDDFALSHTKRVRHLMTIKLPNLEEELSFDSESMQWNFYPTTSGLSLSSKKGLINYDVSQYSPEVSSHMILPDEDFSSILRISPQSIIGAGKSSVAIYNTRFQSIQADLSLANALPVGAAKSDSDKGPISFVSYFTKLGIAIAKRGETLLGFDLASPSHDRYDASLKQSGDGLLINAIGKGIQPPGDAAQIAATKRINHMRLVGLSEPDETARWADIKKELDALAAANDHMKFDKAVRDAFSLGEDDKSRHLPSSDEFVDPEKILYLLGKVFSVKTKNNDPKTAKLVVSFMPRDTFKWLISSHHLSLNNIQAALRQSMHPKTTPPIPSGSLVRALADPGRSIKILLQLLREAVNLDATELAHALNVFLDIARSQQPKLEEELPKKAITEFPQTSKENANTAQEIANNETPKKPSSTRGFESTITQAMTGLNLTLTRLHSHPLDKVTQAIRSVLSNSDTLSIIHHLRHSLATGGYTSRFIEQSQTSHSSGPKIPPLNLATMVDILTACIDAIGPSGWISAAAFAGAEDSEACLIADMKSEISAALVGVEEATYLKGILREFVRYAETATTSTTSTANTVSNVPVDAANDGQNTAVTDVTDPSVARGSRLKRKERHNGAEILIYDTEDVHGAGGTFVSDTQMLPLSLKRVPGQGVGGVSAAAGGAAVGADATAGDEVSRKKIRKTGEVVQRSEREMGYLRRKAVGKYSFERIIV</sequence>
<accession>A0A2B7XZF9</accession>
<dbReference type="Proteomes" id="UP000223968">
    <property type="component" value="Unassembled WGS sequence"/>
</dbReference>